<keyword evidence="2" id="KW-1185">Reference proteome</keyword>
<sequence>MNYWDKVFKACDMNVKKSTRREKKYCKGFEKGENGFCRHYLGCKIDIESCYNQCSYRGERI</sequence>
<dbReference type="EMBL" id="LR590481">
    <property type="protein sequence ID" value="VTQ88617.1"/>
    <property type="molecule type" value="Genomic_DNA"/>
</dbReference>
<evidence type="ECO:0000313" key="2">
    <source>
        <dbReference type="Proteomes" id="UP000308489"/>
    </source>
</evidence>
<evidence type="ECO:0000313" key="1">
    <source>
        <dbReference type="EMBL" id="VTQ88617.1"/>
    </source>
</evidence>
<name>A0A4V6KD14_HATHI</name>
<proteinExistence type="predicted"/>
<dbReference type="Proteomes" id="UP000308489">
    <property type="component" value="Chromosome 1"/>
</dbReference>
<dbReference type="RefSeq" id="WP_138209941.1">
    <property type="nucleotide sequence ID" value="NZ_CBCRUQ010000020.1"/>
</dbReference>
<organism evidence="1 2">
    <name type="scientific">Hathewaya histolytica</name>
    <name type="common">Clostridium histolyticum</name>
    <dbReference type="NCBI Taxonomy" id="1498"/>
    <lineage>
        <taxon>Bacteria</taxon>
        <taxon>Bacillati</taxon>
        <taxon>Bacillota</taxon>
        <taxon>Clostridia</taxon>
        <taxon>Eubacteriales</taxon>
        <taxon>Clostridiaceae</taxon>
        <taxon>Hathewaya</taxon>
    </lineage>
</organism>
<gene>
    <name evidence="1" type="ORF">NCTC503_01268</name>
</gene>
<accession>A0A4V6KD14</accession>
<dbReference type="AlphaFoldDB" id="A0A4V6KD14"/>
<dbReference type="OrthoDB" id="9857866at2"/>
<dbReference type="KEGG" id="hhw:NCTC503_01268"/>
<protein>
    <submittedName>
        <fullName evidence="1">Uncharacterized protein</fullName>
    </submittedName>
</protein>
<reference evidence="1 2" key="1">
    <citation type="submission" date="2019-05" db="EMBL/GenBank/DDBJ databases">
        <authorList>
            <consortium name="Pathogen Informatics"/>
        </authorList>
    </citation>
    <scope>NUCLEOTIDE SEQUENCE [LARGE SCALE GENOMIC DNA]</scope>
    <source>
        <strain evidence="1 2">NCTC503</strain>
    </source>
</reference>